<feature type="domain" description="HEPN" evidence="1">
    <location>
        <begin position="41"/>
        <end position="156"/>
    </location>
</feature>
<dbReference type="Pfam" id="PF05168">
    <property type="entry name" value="HEPN"/>
    <property type="match status" value="1"/>
</dbReference>
<reference evidence="3 5" key="2">
    <citation type="submission" date="2018-12" db="EMBL/GenBank/DDBJ databases">
        <authorList>
            <consortium name="Pathogen Informatics"/>
        </authorList>
    </citation>
    <scope>NUCLEOTIDE SEQUENCE [LARGE SCALE GENOMIC DNA]</scope>
    <source>
        <strain evidence="3 5">NCTC10918</strain>
    </source>
</reference>
<sequence length="167" mass="18548">MPESPKPAKPMKNSWTTGREKVTELLGRGELEHVEVNPEHAKALINRADKHLATAHILVETDPEGAYTLLYDASRLALTAALAVQGLRPTTRGGHVVVGDALRAQRGPHDMVSKIFSRLRRTRHEVEYPDVDYEPVSSDEAEEALEDARYIVTQMKKFIPQLGAFVG</sequence>
<gene>
    <name evidence="2" type="ORF">CRM92_10070</name>
    <name evidence="3" type="ORF">NCTC10918_01966</name>
</gene>
<reference evidence="2" key="1">
    <citation type="submission" date="2017-10" db="EMBL/GenBank/DDBJ databases">
        <title>Kefir isolates.</title>
        <authorList>
            <person name="Kim Y."/>
            <person name="Blasche S."/>
        </authorList>
    </citation>
    <scope>NUCLEOTIDE SEQUENCE [LARGE SCALE GENOMIC DNA]</scope>
    <source>
        <strain evidence="2">OG2-2</strain>
    </source>
</reference>
<accession>A0A2A8D3A4</accession>
<dbReference type="Proteomes" id="UP000219947">
    <property type="component" value="Unassembled WGS sequence"/>
</dbReference>
<dbReference type="Proteomes" id="UP000270988">
    <property type="component" value="Chromosome"/>
</dbReference>
<evidence type="ECO:0000313" key="2">
    <source>
        <dbReference type="EMBL" id="PEN15435.1"/>
    </source>
</evidence>
<evidence type="ECO:0000313" key="4">
    <source>
        <dbReference type="Proteomes" id="UP000219947"/>
    </source>
</evidence>
<dbReference type="EMBL" id="LR134521">
    <property type="protein sequence ID" value="VEJ30682.1"/>
    <property type="molecule type" value="Genomic_DNA"/>
</dbReference>
<evidence type="ECO:0000259" key="1">
    <source>
        <dbReference type="Pfam" id="PF05168"/>
    </source>
</evidence>
<dbReference type="EMBL" id="PDEV01000006">
    <property type="protein sequence ID" value="PEN15435.1"/>
    <property type="molecule type" value="Genomic_DNA"/>
</dbReference>
<dbReference type="RefSeq" id="WP_098043123.1">
    <property type="nucleotide sequence ID" value="NZ_LR134521.1"/>
</dbReference>
<evidence type="ECO:0000313" key="3">
    <source>
        <dbReference type="EMBL" id="VEJ30682.1"/>
    </source>
</evidence>
<proteinExistence type="predicted"/>
<evidence type="ECO:0000313" key="5">
    <source>
        <dbReference type="Proteomes" id="UP000270988"/>
    </source>
</evidence>
<dbReference type="InterPro" id="IPR007842">
    <property type="entry name" value="HEPN_dom"/>
</dbReference>
<keyword evidence="4" id="KW-1185">Reference proteome</keyword>
<protein>
    <submittedName>
        <fullName evidence="3">HEPN domain</fullName>
    </submittedName>
</protein>
<dbReference type="Gene3D" id="1.20.120.330">
    <property type="entry name" value="Nucleotidyltransferases domain 2"/>
    <property type="match status" value="1"/>
</dbReference>
<organism evidence="2 4">
    <name type="scientific">Rothia dentocariosa</name>
    <dbReference type="NCBI Taxonomy" id="2047"/>
    <lineage>
        <taxon>Bacteria</taxon>
        <taxon>Bacillati</taxon>
        <taxon>Actinomycetota</taxon>
        <taxon>Actinomycetes</taxon>
        <taxon>Micrococcales</taxon>
        <taxon>Micrococcaceae</taxon>
        <taxon>Rothia</taxon>
    </lineage>
</organism>
<name>A0A2A8D3A4_9MICC</name>
<dbReference type="AlphaFoldDB" id="A0A2A8D3A4"/>